<dbReference type="Pfam" id="PF19841">
    <property type="entry name" value="GldN"/>
    <property type="match status" value="1"/>
</dbReference>
<evidence type="ECO:0000256" key="1">
    <source>
        <dbReference type="SAM" id="MobiDB-lite"/>
    </source>
</evidence>
<evidence type="ECO:0000313" key="3">
    <source>
        <dbReference type="Proteomes" id="UP000238642"/>
    </source>
</evidence>
<sequence length="394" mass="44639">MECRIIRNLAEMKALITIVLICGFNYAIAQQEVDISPQRDTTTLDTLTQDVFLGNGQQTPLYDTANQDILMDTIPVTDGFYQASNLEDAVPFSYPKVNMKNIRFYKRVWRDIDLSNEENYIYAIPGASLIEAIMKGMNEGKLTPYSPEDDSFKTKMTASEGVARFADSVLVPIFDEEGNQIDAQMALNEFNPERVTKFRIKEDIFFDKQRGRLETRIIGVAPLMDISSSAELAESVGSTPAFWLYFPQLRYTLVKVDVSDPDRGLYDMSMDDLFVQRKFASTIIRESSPSAMRQDAQYAENALQQLQEAQQIEDKLEAYKEKLWSTPKGVNAEELENYQPPVQRQNNTPSTSNSSGTTTTTSQEAMEANGTETEVQEENQSTEQQPIEETEELE</sequence>
<evidence type="ECO:0000313" key="2">
    <source>
        <dbReference type="EMBL" id="PRD57305.1"/>
    </source>
</evidence>
<feature type="compositionally biased region" description="Polar residues" evidence="1">
    <location>
        <begin position="370"/>
        <end position="381"/>
    </location>
</feature>
<evidence type="ECO:0008006" key="4">
    <source>
        <dbReference type="Google" id="ProtNLM"/>
    </source>
</evidence>
<name>A0A2S9JVM3_9SPHI</name>
<dbReference type="NCBIfam" id="TIGR03523">
    <property type="entry name" value="GldN"/>
    <property type="match status" value="1"/>
</dbReference>
<gene>
    <name evidence="2" type="ORF">C5749_08960</name>
</gene>
<dbReference type="EMBL" id="PVBS01000001">
    <property type="protein sequence ID" value="PRD57305.1"/>
    <property type="molecule type" value="Genomic_DNA"/>
</dbReference>
<keyword evidence="3" id="KW-1185">Reference proteome</keyword>
<reference evidence="2 3" key="1">
    <citation type="submission" date="2018-02" db="EMBL/GenBank/DDBJ databases">
        <title>The draft genome of Sphingobacterium gobiense H7.</title>
        <authorList>
            <person name="Li L."/>
            <person name="Liu L."/>
            <person name="Zhang X."/>
            <person name="Wang T."/>
            <person name="Liang L."/>
        </authorList>
    </citation>
    <scope>NUCLEOTIDE SEQUENCE [LARGE SCALE GENOMIC DNA]</scope>
    <source>
        <strain evidence="2 3">ACCC 05757</strain>
    </source>
</reference>
<proteinExistence type="predicted"/>
<protein>
    <recommendedName>
        <fullName evidence="4">Gliding motility protein GldN</fullName>
    </recommendedName>
</protein>
<dbReference type="AlphaFoldDB" id="A0A2S9JVM3"/>
<accession>A0A2S9JVM3</accession>
<dbReference type="OrthoDB" id="1141916at2"/>
<comment type="caution">
    <text evidence="2">The sequence shown here is derived from an EMBL/GenBank/DDBJ whole genome shotgun (WGS) entry which is preliminary data.</text>
</comment>
<feature type="compositionally biased region" description="Low complexity" evidence="1">
    <location>
        <begin position="346"/>
        <end position="362"/>
    </location>
</feature>
<feature type="region of interest" description="Disordered" evidence="1">
    <location>
        <begin position="330"/>
        <end position="394"/>
    </location>
</feature>
<dbReference type="InterPro" id="IPR019847">
    <property type="entry name" value="Gliding_motility_assoc_GldN"/>
</dbReference>
<dbReference type="Proteomes" id="UP000238642">
    <property type="component" value="Unassembled WGS sequence"/>
</dbReference>
<organism evidence="2 3">
    <name type="scientific">Sphingobacterium gobiense</name>
    <dbReference type="NCBI Taxonomy" id="1382456"/>
    <lineage>
        <taxon>Bacteria</taxon>
        <taxon>Pseudomonadati</taxon>
        <taxon>Bacteroidota</taxon>
        <taxon>Sphingobacteriia</taxon>
        <taxon>Sphingobacteriales</taxon>
        <taxon>Sphingobacteriaceae</taxon>
        <taxon>Sphingobacterium</taxon>
    </lineage>
</organism>